<keyword evidence="2" id="KW-0472">Membrane</keyword>
<keyword evidence="2" id="KW-0812">Transmembrane</keyword>
<gene>
    <name evidence="3" type="ORF">E2R66_10835</name>
</gene>
<protein>
    <submittedName>
        <fullName evidence="3">Uncharacterized protein</fullName>
    </submittedName>
</protein>
<name>A0A4Y8SGI1_9SPHI</name>
<evidence type="ECO:0000256" key="1">
    <source>
        <dbReference type="SAM" id="Coils"/>
    </source>
</evidence>
<evidence type="ECO:0000313" key="4">
    <source>
        <dbReference type="Proteomes" id="UP000297540"/>
    </source>
</evidence>
<proteinExistence type="predicted"/>
<organism evidence="3 4">
    <name type="scientific">Mucilaginibacter psychrotolerans</name>
    <dbReference type="NCBI Taxonomy" id="1524096"/>
    <lineage>
        <taxon>Bacteria</taxon>
        <taxon>Pseudomonadati</taxon>
        <taxon>Bacteroidota</taxon>
        <taxon>Sphingobacteriia</taxon>
        <taxon>Sphingobacteriales</taxon>
        <taxon>Sphingobacteriaceae</taxon>
        <taxon>Mucilaginibacter</taxon>
    </lineage>
</organism>
<feature type="coiled-coil region" evidence="1">
    <location>
        <begin position="63"/>
        <end position="90"/>
    </location>
</feature>
<keyword evidence="4" id="KW-1185">Reference proteome</keyword>
<dbReference type="EMBL" id="SOZE01000009">
    <property type="protein sequence ID" value="TFF37657.1"/>
    <property type="molecule type" value="Genomic_DNA"/>
</dbReference>
<keyword evidence="1" id="KW-0175">Coiled coil</keyword>
<sequence>MNYPLIVSAVSAAFAGSAFVISCLNYRVSRRLPNENKLFEEKFRSYRSVITALNTAGAVYIECANEFHELKLSERELRKAKDELNDELAKAYYLMEDTAYEQTLVLPDEVLEPIDDFFDLFSQEDFLNDVAKAGKVDAFEEKLNDLFDAVINAMREDLAFDKLDKGLKRRIGGSSRVIRIKTENTDNVTEN</sequence>
<reference evidence="3 4" key="1">
    <citation type="journal article" date="2017" name="Int. J. Syst. Evol. Microbiol.">
        <title>Mucilaginibacterpsychrotolerans sp. nov., isolated from peatlands.</title>
        <authorList>
            <person name="Deng Y."/>
            <person name="Shen L."/>
            <person name="Xu B."/>
            <person name="Liu Y."/>
            <person name="Gu Z."/>
            <person name="Liu H."/>
            <person name="Zhou Y."/>
        </authorList>
    </citation>
    <scope>NUCLEOTIDE SEQUENCE [LARGE SCALE GENOMIC DNA]</scope>
    <source>
        <strain evidence="3 4">NH7-4</strain>
    </source>
</reference>
<comment type="caution">
    <text evidence="3">The sequence shown here is derived from an EMBL/GenBank/DDBJ whole genome shotgun (WGS) entry which is preliminary data.</text>
</comment>
<accession>A0A4Y8SGI1</accession>
<evidence type="ECO:0000313" key="3">
    <source>
        <dbReference type="EMBL" id="TFF37657.1"/>
    </source>
</evidence>
<feature type="transmembrane region" description="Helical" evidence="2">
    <location>
        <begin position="6"/>
        <end position="28"/>
    </location>
</feature>
<keyword evidence="2" id="KW-1133">Transmembrane helix</keyword>
<evidence type="ECO:0000256" key="2">
    <source>
        <dbReference type="SAM" id="Phobius"/>
    </source>
</evidence>
<dbReference type="RefSeq" id="WP_133230776.1">
    <property type="nucleotide sequence ID" value="NZ_SOZE01000009.1"/>
</dbReference>
<dbReference type="Proteomes" id="UP000297540">
    <property type="component" value="Unassembled WGS sequence"/>
</dbReference>
<dbReference type="AlphaFoldDB" id="A0A4Y8SGI1"/>